<dbReference type="PROSITE" id="PS50404">
    <property type="entry name" value="GST_NTER"/>
    <property type="match status" value="1"/>
</dbReference>
<dbReference type="InterPro" id="IPR004045">
    <property type="entry name" value="Glutathione_S-Trfase_N"/>
</dbReference>
<protein>
    <recommendedName>
        <fullName evidence="4">GST N-terminal domain-containing protein</fullName>
    </recommendedName>
</protein>
<evidence type="ECO:0000259" key="4">
    <source>
        <dbReference type="PROSITE" id="PS50404"/>
    </source>
</evidence>
<comment type="similarity">
    <text evidence="2">Belongs to the GST superfamily. DHAR family.</text>
</comment>
<dbReference type="InterPro" id="IPR044627">
    <property type="entry name" value="DHAR1/2/3/4"/>
</dbReference>
<dbReference type="SUPFAM" id="SSF52833">
    <property type="entry name" value="Thioredoxin-like"/>
    <property type="match status" value="1"/>
</dbReference>
<dbReference type="GO" id="GO:0033355">
    <property type="term" value="P:ascorbate glutathione cycle"/>
    <property type="evidence" value="ECO:0007669"/>
    <property type="project" value="InterPro"/>
</dbReference>
<dbReference type="SUPFAM" id="SSF47616">
    <property type="entry name" value="GST C-terminal domain-like"/>
    <property type="match status" value="1"/>
</dbReference>
<sequence length="254" mass="27498">MQAPKLAVSTCSRTALSISPRIAHRASSNMASAAAPKYDVVVKGDPEAKKLGDCPFTQRVLITLANKGIEYDQTYVDFARKPDWLMQVSGGKVPVIRQSEKGLNMPDSDVIVEYLEKEHPNPSMKSSAPAELGASFFPTFINFVKAPAEDKDATSKMEAELQAINDYLSKEGNGPLMGGANIDAKDASLAPKLYHACVACKAIKGFDIPEKYKAIKTYFDTLSSKPGWKQTLPVDGDSVIEAGWKAKVASGWSH</sequence>
<dbReference type="PANTHER" id="PTHR44420:SF2">
    <property type="entry name" value="GLUTATHIONE S-TRANSFERASE DHAR2-RELATED"/>
    <property type="match status" value="1"/>
</dbReference>
<feature type="domain" description="GST N-terminal" evidence="4">
    <location>
        <begin position="44"/>
        <end position="123"/>
    </location>
</feature>
<comment type="catalytic activity">
    <reaction evidence="3">
        <text>L-dehydroascorbate + 2 glutathione = glutathione disulfide + L-ascorbate</text>
        <dbReference type="Rhea" id="RHEA:24424"/>
        <dbReference type="ChEBI" id="CHEBI:38290"/>
        <dbReference type="ChEBI" id="CHEBI:57925"/>
        <dbReference type="ChEBI" id="CHEBI:58297"/>
        <dbReference type="ChEBI" id="CHEBI:58539"/>
        <dbReference type="EC" id="1.8.5.1"/>
    </reaction>
</comment>
<evidence type="ECO:0000256" key="3">
    <source>
        <dbReference type="ARBA" id="ARBA00049544"/>
    </source>
</evidence>
<dbReference type="EMBL" id="HBIP01000157">
    <property type="protein sequence ID" value="CAE0485037.1"/>
    <property type="molecule type" value="Transcribed_RNA"/>
</dbReference>
<evidence type="ECO:0000313" key="5">
    <source>
        <dbReference type="EMBL" id="CAE0485037.1"/>
    </source>
</evidence>
<dbReference type="Gene3D" id="1.20.1050.10">
    <property type="match status" value="1"/>
</dbReference>
<proteinExistence type="inferred from homology"/>
<dbReference type="GO" id="GO:0045174">
    <property type="term" value="F:glutathione dehydrogenase (ascorbate) activity"/>
    <property type="evidence" value="ECO:0007669"/>
    <property type="project" value="UniProtKB-EC"/>
</dbReference>
<evidence type="ECO:0000256" key="1">
    <source>
        <dbReference type="ARBA" id="ARBA00022679"/>
    </source>
</evidence>
<dbReference type="GO" id="GO:0016740">
    <property type="term" value="F:transferase activity"/>
    <property type="evidence" value="ECO:0007669"/>
    <property type="project" value="UniProtKB-KW"/>
</dbReference>
<dbReference type="Gene3D" id="3.40.30.10">
    <property type="entry name" value="Glutaredoxin"/>
    <property type="match status" value="1"/>
</dbReference>
<name>A0A7S3VHB8_DUNTE</name>
<reference evidence="5" key="1">
    <citation type="submission" date="2021-01" db="EMBL/GenBank/DDBJ databases">
        <authorList>
            <person name="Corre E."/>
            <person name="Pelletier E."/>
            <person name="Niang G."/>
            <person name="Scheremetjew M."/>
            <person name="Finn R."/>
            <person name="Kale V."/>
            <person name="Holt S."/>
            <person name="Cochrane G."/>
            <person name="Meng A."/>
            <person name="Brown T."/>
            <person name="Cohen L."/>
        </authorList>
    </citation>
    <scope>NUCLEOTIDE SEQUENCE</scope>
    <source>
        <strain evidence="5">CCMP1320</strain>
    </source>
</reference>
<dbReference type="Pfam" id="PF13409">
    <property type="entry name" value="GST_N_2"/>
    <property type="match status" value="1"/>
</dbReference>
<organism evidence="5">
    <name type="scientific">Dunaliella tertiolecta</name>
    <name type="common">Green alga</name>
    <dbReference type="NCBI Taxonomy" id="3047"/>
    <lineage>
        <taxon>Eukaryota</taxon>
        <taxon>Viridiplantae</taxon>
        <taxon>Chlorophyta</taxon>
        <taxon>core chlorophytes</taxon>
        <taxon>Chlorophyceae</taxon>
        <taxon>CS clade</taxon>
        <taxon>Chlamydomonadales</taxon>
        <taxon>Dunaliellaceae</taxon>
        <taxon>Dunaliella</taxon>
    </lineage>
</organism>
<keyword evidence="1" id="KW-0808">Transferase</keyword>
<dbReference type="AlphaFoldDB" id="A0A7S3VHB8"/>
<dbReference type="InterPro" id="IPR036282">
    <property type="entry name" value="Glutathione-S-Trfase_C_sf"/>
</dbReference>
<dbReference type="InterPro" id="IPR036249">
    <property type="entry name" value="Thioredoxin-like_sf"/>
</dbReference>
<accession>A0A7S3VHB8</accession>
<evidence type="ECO:0000256" key="2">
    <source>
        <dbReference type="ARBA" id="ARBA00024194"/>
    </source>
</evidence>
<gene>
    <name evidence="5" type="ORF">DTER00134_LOCUS76</name>
</gene>
<dbReference type="PANTHER" id="PTHR44420">
    <property type="entry name" value="GLUTATHIONE S-TRANSFERASE DHAR2-RELATED"/>
    <property type="match status" value="1"/>
</dbReference>